<comment type="function">
    <text evidence="2">Catalyzes the sequential condensation of isopentenyl diphosphate (IPP) with (2E,6E)-farnesyl diphosphate (E,E-FPP) to yield (2Z,6Z,10Z,14Z,18Z,22Z,26Z,30Z,34E,38E)-undecaprenyl diphosphate (di-trans,octa-cis-UPP). UPP is the precursor of glycosyl carrier lipid in the biosynthesis of bacterial cell wall polysaccharide components such as peptidoglycan and lipopolysaccharide.</text>
</comment>
<dbReference type="GO" id="GO:0008360">
    <property type="term" value="P:regulation of cell shape"/>
    <property type="evidence" value="ECO:0007669"/>
    <property type="project" value="UniProtKB-KW"/>
</dbReference>
<comment type="catalytic activity">
    <reaction evidence="2">
        <text>8 isopentenyl diphosphate + (2E,6E)-farnesyl diphosphate = di-trans,octa-cis-undecaprenyl diphosphate + 8 diphosphate</text>
        <dbReference type="Rhea" id="RHEA:27551"/>
        <dbReference type="ChEBI" id="CHEBI:33019"/>
        <dbReference type="ChEBI" id="CHEBI:58405"/>
        <dbReference type="ChEBI" id="CHEBI:128769"/>
        <dbReference type="ChEBI" id="CHEBI:175763"/>
        <dbReference type="EC" id="2.5.1.31"/>
    </reaction>
</comment>
<dbReference type="GO" id="GO:0071555">
    <property type="term" value="P:cell wall organization"/>
    <property type="evidence" value="ECO:0007669"/>
    <property type="project" value="UniProtKB-KW"/>
</dbReference>
<keyword evidence="2" id="KW-0479">Metal-binding</keyword>
<comment type="similarity">
    <text evidence="2">Belongs to the UPP synthase family.</text>
</comment>
<proteinExistence type="inferred from homology"/>
<feature type="binding site" evidence="2">
    <location>
        <begin position="60"/>
        <end position="62"/>
    </location>
    <ligand>
        <name>substrate</name>
    </ligand>
</feature>
<dbReference type="CDD" id="cd00475">
    <property type="entry name" value="Cis_IPPS"/>
    <property type="match status" value="1"/>
</dbReference>
<accession>A0A969WB05</accession>
<reference evidence="3" key="1">
    <citation type="submission" date="2020-03" db="EMBL/GenBank/DDBJ databases">
        <title>Solimonas marina sp. nov., isolated from deep seawater of the Pacific Ocean.</title>
        <authorList>
            <person name="Liu X."/>
            <person name="Lai Q."/>
            <person name="Sun F."/>
            <person name="Gai Y."/>
            <person name="Li G."/>
            <person name="Shao Z."/>
        </authorList>
    </citation>
    <scope>NUCLEOTIDE SEQUENCE</scope>
    <source>
        <strain evidence="3">C16B3</strain>
    </source>
</reference>
<dbReference type="AlphaFoldDB" id="A0A969WB05"/>
<keyword evidence="2" id="KW-0961">Cell wall biogenesis/degradation</keyword>
<feature type="binding site" evidence="2">
    <location>
        <position position="176"/>
    </location>
    <ligand>
        <name>substrate</name>
    </ligand>
</feature>
<dbReference type="EMBL" id="JAAVXB010000007">
    <property type="protein sequence ID" value="NKF23204.1"/>
    <property type="molecule type" value="Genomic_DNA"/>
</dbReference>
<protein>
    <recommendedName>
        <fullName evidence="2">Ditrans,polycis-undecaprenyl-diphosphate synthase ((2E,6E)-farnesyl-diphosphate specific)</fullName>
        <ecNumber evidence="2">2.5.1.31</ecNumber>
    </recommendedName>
    <alternativeName>
        <fullName evidence="2">Ditrans,polycis-undecaprenylcistransferase</fullName>
    </alternativeName>
    <alternativeName>
        <fullName evidence="2">Undecaprenyl diphosphate synthase</fullName>
        <shortName evidence="2">UDS</shortName>
    </alternativeName>
    <alternativeName>
        <fullName evidence="2">Undecaprenyl pyrophosphate synthase</fullName>
        <shortName evidence="2">UPP synthase</shortName>
    </alternativeName>
</protein>
<keyword evidence="1 2" id="KW-0808">Transferase</keyword>
<dbReference type="PANTHER" id="PTHR10291:SF0">
    <property type="entry name" value="DEHYDRODOLICHYL DIPHOSPHATE SYNTHASE 2"/>
    <property type="match status" value="1"/>
</dbReference>
<organism evidence="3 4">
    <name type="scientific">Solimonas marina</name>
    <dbReference type="NCBI Taxonomy" id="2714601"/>
    <lineage>
        <taxon>Bacteria</taxon>
        <taxon>Pseudomonadati</taxon>
        <taxon>Pseudomonadota</taxon>
        <taxon>Gammaproteobacteria</taxon>
        <taxon>Nevskiales</taxon>
        <taxon>Nevskiaceae</taxon>
        <taxon>Solimonas</taxon>
    </lineage>
</organism>
<dbReference type="FunFam" id="3.40.1180.10:FF:000001">
    <property type="entry name" value="(2E,6E)-farnesyl-diphosphate-specific ditrans,polycis-undecaprenyl-diphosphate synthase"/>
    <property type="match status" value="1"/>
</dbReference>
<dbReference type="GO" id="GO:0000287">
    <property type="term" value="F:magnesium ion binding"/>
    <property type="evidence" value="ECO:0007669"/>
    <property type="project" value="UniProtKB-UniRule"/>
</dbReference>
<feature type="active site" evidence="2">
    <location>
        <position position="15"/>
    </location>
</feature>
<dbReference type="GO" id="GO:0008834">
    <property type="term" value="F:ditrans,polycis-undecaprenyl-diphosphate synthase [(2E,6E)-farnesyl-diphosphate specific] activity"/>
    <property type="evidence" value="ECO:0007669"/>
    <property type="project" value="UniProtKB-UniRule"/>
</dbReference>
<dbReference type="HAMAP" id="MF_01139">
    <property type="entry name" value="ISPT"/>
    <property type="match status" value="1"/>
</dbReference>
<comment type="subunit">
    <text evidence="2">Homodimer.</text>
</comment>
<feature type="binding site" evidence="2">
    <location>
        <position position="32"/>
    </location>
    <ligand>
        <name>substrate</name>
    </ligand>
</feature>
<dbReference type="InterPro" id="IPR001441">
    <property type="entry name" value="UPP_synth-like"/>
</dbReference>
<feature type="active site" description="Proton acceptor" evidence="2">
    <location>
        <position position="63"/>
    </location>
</feature>
<keyword evidence="2" id="KW-0460">Magnesium</keyword>
<dbReference type="GO" id="GO:0009252">
    <property type="term" value="P:peptidoglycan biosynthetic process"/>
    <property type="evidence" value="ECO:0007669"/>
    <property type="project" value="UniProtKB-UniRule"/>
</dbReference>
<comment type="caution">
    <text evidence="3">The sequence shown here is derived from an EMBL/GenBank/DDBJ whole genome shotgun (WGS) entry which is preliminary data.</text>
</comment>
<comment type="cofactor">
    <cofactor evidence="2">
        <name>Mg(2+)</name>
        <dbReference type="ChEBI" id="CHEBI:18420"/>
    </cofactor>
    <text evidence="2">Binds 2 magnesium ions per subunit.</text>
</comment>
<dbReference type="Gene3D" id="3.40.1180.10">
    <property type="entry name" value="Decaprenyl diphosphate synthase-like"/>
    <property type="match status" value="1"/>
</dbReference>
<keyword evidence="4" id="KW-1185">Reference proteome</keyword>
<dbReference type="InterPro" id="IPR018520">
    <property type="entry name" value="UPP_synth-like_CS"/>
</dbReference>
<dbReference type="SUPFAM" id="SSF64005">
    <property type="entry name" value="Undecaprenyl diphosphate synthase"/>
    <property type="match status" value="1"/>
</dbReference>
<name>A0A969WB05_9GAMM</name>
<feature type="binding site" evidence="2">
    <location>
        <position position="15"/>
    </location>
    <ligand>
        <name>Mg(2+)</name>
        <dbReference type="ChEBI" id="CHEBI:18420"/>
    </ligand>
</feature>
<dbReference type="GO" id="GO:0005829">
    <property type="term" value="C:cytosol"/>
    <property type="evidence" value="ECO:0007669"/>
    <property type="project" value="TreeGrafter"/>
</dbReference>
<feature type="binding site" evidence="2">
    <location>
        <position position="28"/>
    </location>
    <ligand>
        <name>substrate</name>
    </ligand>
</feature>
<feature type="binding site" evidence="2">
    <location>
        <position position="66"/>
    </location>
    <ligand>
        <name>substrate</name>
    </ligand>
</feature>
<evidence type="ECO:0000256" key="1">
    <source>
        <dbReference type="ARBA" id="ARBA00022679"/>
    </source>
</evidence>
<gene>
    <name evidence="2 3" type="primary">uppS</name>
    <name evidence="3" type="ORF">G7Y82_12845</name>
</gene>
<dbReference type="GO" id="GO:0016094">
    <property type="term" value="P:polyprenol biosynthetic process"/>
    <property type="evidence" value="ECO:0007669"/>
    <property type="project" value="TreeGrafter"/>
</dbReference>
<keyword evidence="2" id="KW-0133">Cell shape</keyword>
<dbReference type="NCBIfam" id="TIGR00055">
    <property type="entry name" value="uppS"/>
    <property type="match status" value="1"/>
</dbReference>
<feature type="binding site" evidence="2">
    <location>
        <position position="64"/>
    </location>
    <ligand>
        <name>substrate</name>
    </ligand>
</feature>
<feature type="binding site" evidence="2">
    <location>
        <begin position="16"/>
        <end position="19"/>
    </location>
    <ligand>
        <name>substrate</name>
    </ligand>
</feature>
<sequence>MGQSPLPRHVAIIMDGNGRWAQSRGKLRPAGHIEGVKAVRRIVKASRDLGIEVLTLFAFSQENWKRPPLEVRLLMELLMSTLERELPDLHKNGVRLRVIGEHDGLSDALRARIDEAQRLTDANTTLTLVVAVGYGGQWDIAQAAQKLAARGEALNAEAIERELVTHEWPHPDLLIRTGGEYRISNFMLWQLAYTELYFTDLLWPDADIQLLRDALAWYAGRERRYGNVPAPAPDAG</sequence>
<dbReference type="InterPro" id="IPR036424">
    <property type="entry name" value="UPP_synth-like_sf"/>
</dbReference>
<feature type="binding site" evidence="2">
    <location>
        <begin position="182"/>
        <end position="184"/>
    </location>
    <ligand>
        <name>substrate</name>
    </ligand>
</feature>
<evidence type="ECO:0000313" key="4">
    <source>
        <dbReference type="Proteomes" id="UP000653472"/>
    </source>
</evidence>
<dbReference type="PROSITE" id="PS01066">
    <property type="entry name" value="UPP_SYNTHASE"/>
    <property type="match status" value="1"/>
</dbReference>
<evidence type="ECO:0000256" key="2">
    <source>
        <dbReference type="HAMAP-Rule" id="MF_01139"/>
    </source>
</evidence>
<dbReference type="Pfam" id="PF01255">
    <property type="entry name" value="Prenyltransf"/>
    <property type="match status" value="1"/>
</dbReference>
<feature type="binding site" evidence="2">
    <location>
        <position position="20"/>
    </location>
    <ligand>
        <name>substrate</name>
    </ligand>
</feature>
<evidence type="ECO:0000313" key="3">
    <source>
        <dbReference type="EMBL" id="NKF23204.1"/>
    </source>
</evidence>
<keyword evidence="2" id="KW-0573">Peptidoglycan synthesis</keyword>
<dbReference type="Proteomes" id="UP000653472">
    <property type="component" value="Unassembled WGS sequence"/>
</dbReference>
<dbReference type="EC" id="2.5.1.31" evidence="2"/>
<dbReference type="PANTHER" id="PTHR10291">
    <property type="entry name" value="DEHYDRODOLICHYL DIPHOSPHATE SYNTHASE FAMILY MEMBER"/>
    <property type="match status" value="1"/>
</dbReference>
<feature type="binding site" evidence="2">
    <location>
        <position position="195"/>
    </location>
    <ligand>
        <name>Mg(2+)</name>
        <dbReference type="ChEBI" id="CHEBI:18420"/>
    </ligand>
</feature>